<protein>
    <submittedName>
        <fullName evidence="3">Transcriptional regulator, AcrR family</fullName>
    </submittedName>
</protein>
<evidence type="ECO:0000259" key="2">
    <source>
        <dbReference type="PROSITE" id="PS50977"/>
    </source>
</evidence>
<dbReference type="AlphaFoldDB" id="A0A3B0TMV9"/>
<proteinExistence type="predicted"/>
<gene>
    <name evidence="3" type="ORF">MNBD_ALPHA05-2478</name>
</gene>
<accession>A0A3B0TMV9</accession>
<evidence type="ECO:0000256" key="1">
    <source>
        <dbReference type="ARBA" id="ARBA00023125"/>
    </source>
</evidence>
<name>A0A3B0TMV9_9ZZZZ</name>
<dbReference type="EMBL" id="UOEH01000656">
    <property type="protein sequence ID" value="VAW08376.1"/>
    <property type="molecule type" value="Genomic_DNA"/>
</dbReference>
<reference evidence="3" key="1">
    <citation type="submission" date="2018-06" db="EMBL/GenBank/DDBJ databases">
        <authorList>
            <person name="Zhirakovskaya E."/>
        </authorList>
    </citation>
    <scope>NUCLEOTIDE SEQUENCE</scope>
</reference>
<dbReference type="PRINTS" id="PR00455">
    <property type="entry name" value="HTHTETR"/>
</dbReference>
<dbReference type="Pfam" id="PF00440">
    <property type="entry name" value="TetR_N"/>
    <property type="match status" value="1"/>
</dbReference>
<dbReference type="PANTHER" id="PTHR30055:SF223">
    <property type="entry name" value="HTH-TYPE TRANSCRIPTIONAL REGULATOR UIDR"/>
    <property type="match status" value="1"/>
</dbReference>
<dbReference type="InterPro" id="IPR001647">
    <property type="entry name" value="HTH_TetR"/>
</dbReference>
<sequence>MAGKIKTREKILRTALALFNAEGEAQVSTVDIAAVMEISPGNLYYHFRGKEAIIEALFDDFEREIRQVLSAPIQHPLAIEDNWIFVYIVFEE</sequence>
<keyword evidence="1" id="KW-0238">DNA-binding</keyword>
<organism evidence="3">
    <name type="scientific">hydrothermal vent metagenome</name>
    <dbReference type="NCBI Taxonomy" id="652676"/>
    <lineage>
        <taxon>unclassified sequences</taxon>
        <taxon>metagenomes</taxon>
        <taxon>ecological metagenomes</taxon>
    </lineage>
</organism>
<evidence type="ECO:0000313" key="3">
    <source>
        <dbReference type="EMBL" id="VAW08376.1"/>
    </source>
</evidence>
<dbReference type="GO" id="GO:0003700">
    <property type="term" value="F:DNA-binding transcription factor activity"/>
    <property type="evidence" value="ECO:0007669"/>
    <property type="project" value="TreeGrafter"/>
</dbReference>
<dbReference type="Gene3D" id="1.10.357.10">
    <property type="entry name" value="Tetracycline Repressor, domain 2"/>
    <property type="match status" value="1"/>
</dbReference>
<dbReference type="InterPro" id="IPR050109">
    <property type="entry name" value="HTH-type_TetR-like_transc_reg"/>
</dbReference>
<dbReference type="GO" id="GO:0000976">
    <property type="term" value="F:transcription cis-regulatory region binding"/>
    <property type="evidence" value="ECO:0007669"/>
    <property type="project" value="TreeGrafter"/>
</dbReference>
<feature type="domain" description="HTH tetR-type" evidence="2">
    <location>
        <begin position="5"/>
        <end position="65"/>
    </location>
</feature>
<dbReference type="InterPro" id="IPR009057">
    <property type="entry name" value="Homeodomain-like_sf"/>
</dbReference>
<dbReference type="SUPFAM" id="SSF46689">
    <property type="entry name" value="Homeodomain-like"/>
    <property type="match status" value="1"/>
</dbReference>
<dbReference type="PANTHER" id="PTHR30055">
    <property type="entry name" value="HTH-TYPE TRANSCRIPTIONAL REGULATOR RUTR"/>
    <property type="match status" value="1"/>
</dbReference>
<dbReference type="PROSITE" id="PS50977">
    <property type="entry name" value="HTH_TETR_2"/>
    <property type="match status" value="1"/>
</dbReference>
<feature type="non-terminal residue" evidence="3">
    <location>
        <position position="92"/>
    </location>
</feature>